<dbReference type="GO" id="GO:0003824">
    <property type="term" value="F:catalytic activity"/>
    <property type="evidence" value="ECO:0007669"/>
    <property type="project" value="InterPro"/>
</dbReference>
<dbReference type="InterPro" id="IPR009081">
    <property type="entry name" value="PP-bd_ACP"/>
</dbReference>
<dbReference type="SUPFAM" id="SSF52777">
    <property type="entry name" value="CoA-dependent acyltransferases"/>
    <property type="match status" value="4"/>
</dbReference>
<dbReference type="Gene3D" id="3.40.50.12780">
    <property type="entry name" value="N-terminal domain of ligase-like"/>
    <property type="match status" value="1"/>
</dbReference>
<dbReference type="SUPFAM" id="SSF47336">
    <property type="entry name" value="ACP-like"/>
    <property type="match status" value="1"/>
</dbReference>
<dbReference type="GO" id="GO:0017000">
    <property type="term" value="P:antibiotic biosynthetic process"/>
    <property type="evidence" value="ECO:0007669"/>
    <property type="project" value="UniProtKB-KW"/>
</dbReference>
<protein>
    <submittedName>
        <fullName evidence="7">Amino acid adenylation domain-containing protein</fullName>
    </submittedName>
</protein>
<dbReference type="Gene3D" id="1.10.1200.10">
    <property type="entry name" value="ACP-like"/>
    <property type="match status" value="1"/>
</dbReference>
<dbReference type="PROSITE" id="PS00012">
    <property type="entry name" value="PHOSPHOPANTETHEINE"/>
    <property type="match status" value="1"/>
</dbReference>
<keyword evidence="4" id="KW-0597">Phosphoprotein</keyword>
<dbReference type="NCBIfam" id="TIGR01720">
    <property type="entry name" value="NRPS-para261"/>
    <property type="match status" value="1"/>
</dbReference>
<evidence type="ECO:0000259" key="6">
    <source>
        <dbReference type="PROSITE" id="PS50075"/>
    </source>
</evidence>
<evidence type="ECO:0000256" key="4">
    <source>
        <dbReference type="ARBA" id="ARBA00022553"/>
    </source>
</evidence>
<dbReference type="InterPro" id="IPR010071">
    <property type="entry name" value="AA_adenyl_dom"/>
</dbReference>
<organism evidence="7 8">
    <name type="scientific">Bacillus infantis</name>
    <dbReference type="NCBI Taxonomy" id="324767"/>
    <lineage>
        <taxon>Bacteria</taxon>
        <taxon>Bacillati</taxon>
        <taxon>Bacillota</taxon>
        <taxon>Bacilli</taxon>
        <taxon>Bacillales</taxon>
        <taxon>Bacillaceae</taxon>
        <taxon>Bacillus</taxon>
    </lineage>
</organism>
<keyword evidence="3" id="KW-0596">Phosphopantetheine</keyword>
<comment type="cofactor">
    <cofactor evidence="1">
        <name>pantetheine 4'-phosphate</name>
        <dbReference type="ChEBI" id="CHEBI:47942"/>
    </cofactor>
</comment>
<comment type="caution">
    <text evidence="7">The sequence shown here is derived from an EMBL/GenBank/DDBJ whole genome shotgun (WGS) entry which is preliminary data.</text>
</comment>
<dbReference type="InterPro" id="IPR001242">
    <property type="entry name" value="Condensation_dom"/>
</dbReference>
<dbReference type="InterPro" id="IPR036736">
    <property type="entry name" value="ACP-like_sf"/>
</dbReference>
<dbReference type="Pfam" id="PF00668">
    <property type="entry name" value="Condensation"/>
    <property type="match status" value="2"/>
</dbReference>
<evidence type="ECO:0000313" key="8">
    <source>
        <dbReference type="Proteomes" id="UP000322139"/>
    </source>
</evidence>
<dbReference type="InterPro" id="IPR006162">
    <property type="entry name" value="Ppantetheine_attach_site"/>
</dbReference>
<dbReference type="Gene3D" id="3.30.300.30">
    <property type="match status" value="1"/>
</dbReference>
<dbReference type="Pfam" id="PF00501">
    <property type="entry name" value="AMP-binding"/>
    <property type="match status" value="1"/>
</dbReference>
<dbReference type="InterPro" id="IPR020845">
    <property type="entry name" value="AMP-binding_CS"/>
</dbReference>
<sequence length="1518" mass="173739">MLEEVTMTLTIVKKYSLAPHQENLWRSHFLSSKQNHLNMFTSWLLPATANINSIKLSFQQIHNKYSLLKTTYHIEDGKPMMLFHENQPLDFQEINLSHLGLEEFNSYLCKEAHTPFNLEESILKVRVFENCLNQRILLINIHHIAIDGISMMVIMKELGSLYDLYSKGEFPDFPVLDDKYFEFAAKERELSLENKESRHYWKKRLKEGNGIHPVNLSSKDIKPHSFEGETIYFSVDKELTHTLKQTSKQLDTNLYNILLAAFQILLHKYSQQKHIWVGTPFFNRTRKTIKSVGFYANTIFIDGMFTNELSIRDLVKQLSEKFESSKKHLNISYSSLLKIMQENRAAETHGGPNIMFNFPNLSSLTKNNLGSAFLGVPGEKGKFGTLEFEVYPLKRMFTQFEIEFDGIESKEGISFRLQFDPTKYDLDLMKRFSAHFVQILKGITSSADSSVDELPLLKESEMEYQINNLNPKLLFNSTDKPNLISVIEEQARLNPNAVAVTDGERNLTFRELSETSSRISGSLIDRGIHPEEKIGLAIKNSIEAVSGILGILKAGAVYVPLDPNYPKERIEYMLDDACITSIITDGSLGLSLPETNYIFFKDLVNGQTQISDINPKQLAYIIYTSGSTGRPKGVMVTHENIYYSTLSRNNVYSLKESCRFLLLSSISFDSSMVGIFWTLSIGGSVVLTDMKNQLDVQHLLGLIEKEKVTHLLSVPSFIQMLLSQATQEQLSSLECAIVAGEPFPKSLHAYQKEKFPNLFLFNEYGPTEGTVWSSYYQVDENFNHSSVPIGYPSPHANIFILDKHLNLIPQGTEGEIYISGQGVTRGYNNHPIQTAEKFIPSPYGNGERLYKTGDLASYNEDGSIHFHGRVDGQVKINGFRIEVGEIEATIEEEQDVKKAVVLLKKEKNLPARLFAFIAAPNDFSVNELKRKLISRLPHYMVPSSYIVLPELPLTPNGKINTKHLLELKLDSNKKKHHIIHPVTAEEKMLCKVLAEILQEEVSLNDSFFEIGGDSILAIQLSSKLMEKGWVLKPKDIFDKKTILNIAKAMKVKEKGKIIKVADGNEFQLTPIQKWFFSQNFLYQNHWNQAVRLRIRKDIPYVWLEEAITYLLKVHPSLRLRFFQKNGSWMQKIEESNGFSFKLIRREVNYPSNSEKEISRFSNELQASLNIQDGLLFTAAYFDCEAESENELIIIAHHLIVDMVSWQIILQDLDHLIGQKISGEKFFLQDEEFNYSDWFHHLIEQNVEPYDQEKEHYVTALDSMNKGSEGSKKSAVAKLEKESTSTLLKDVPKYFETKPNEVILAAICLSLKGIKGIRDIKIDLEGHGREPFSSDIDLSRTVGWFTNVCPILLESEYIVNPDNHLLKHIKNRLRGVPNGGITHAIARWLNQNEETHRHNSPFSYNYLGKIDQAFFRAKHFSFHSYLSDSVRNPEEKRSYLLEFEPYILNEQLYMKIIYGPSFSENGMTSMCEDILENIRKLIIFCTETEEIGMVASDFPNANLDQGALDRFLLSLKQSN</sequence>
<dbReference type="InterPro" id="IPR025110">
    <property type="entry name" value="AMP-bd_C"/>
</dbReference>
<dbReference type="Pfam" id="PF13193">
    <property type="entry name" value="AMP-binding_C"/>
    <property type="match status" value="1"/>
</dbReference>
<dbReference type="CDD" id="cd05930">
    <property type="entry name" value="A_NRPS"/>
    <property type="match status" value="1"/>
</dbReference>
<dbReference type="Gene3D" id="3.30.559.30">
    <property type="entry name" value="Nonribosomal peptide synthetase, condensation domain"/>
    <property type="match status" value="2"/>
</dbReference>
<dbReference type="Proteomes" id="UP000322139">
    <property type="component" value="Unassembled WGS sequence"/>
</dbReference>
<dbReference type="Pfam" id="PF00550">
    <property type="entry name" value="PP-binding"/>
    <property type="match status" value="1"/>
</dbReference>
<dbReference type="FunFam" id="3.40.50.980:FF:000001">
    <property type="entry name" value="Non-ribosomal peptide synthetase"/>
    <property type="match status" value="1"/>
</dbReference>
<proteinExistence type="inferred from homology"/>
<dbReference type="InterPro" id="IPR023213">
    <property type="entry name" value="CAT-like_dom_sf"/>
</dbReference>
<dbReference type="PROSITE" id="PS00455">
    <property type="entry name" value="AMP_BINDING"/>
    <property type="match status" value="1"/>
</dbReference>
<dbReference type="InterPro" id="IPR000873">
    <property type="entry name" value="AMP-dep_synth/lig_dom"/>
</dbReference>
<comment type="similarity">
    <text evidence="2">Belongs to the ATP-dependent AMP-binding enzyme family.</text>
</comment>
<dbReference type="FunFam" id="3.40.50.12780:FF:000012">
    <property type="entry name" value="Non-ribosomal peptide synthetase"/>
    <property type="match status" value="1"/>
</dbReference>
<evidence type="ECO:0000313" key="7">
    <source>
        <dbReference type="EMBL" id="TYS51127.1"/>
    </source>
</evidence>
<evidence type="ECO:0000256" key="5">
    <source>
        <dbReference type="ARBA" id="ARBA00023194"/>
    </source>
</evidence>
<reference evidence="7 8" key="1">
    <citation type="submission" date="2019-08" db="EMBL/GenBank/DDBJ databases">
        <title>Bacillus genomes from the desert of Cuatro Cienegas, Coahuila.</title>
        <authorList>
            <person name="Olmedo-Alvarez G."/>
        </authorList>
    </citation>
    <scope>NUCLEOTIDE SEQUENCE [LARGE SCALE GENOMIC DNA]</scope>
    <source>
        <strain evidence="7 8">CH446_14T</strain>
    </source>
</reference>
<dbReference type="EMBL" id="VTER01000002">
    <property type="protein sequence ID" value="TYS51127.1"/>
    <property type="molecule type" value="Genomic_DNA"/>
</dbReference>
<dbReference type="InterPro" id="IPR010060">
    <property type="entry name" value="NRPS_synth"/>
</dbReference>
<dbReference type="GO" id="GO:0008610">
    <property type="term" value="P:lipid biosynthetic process"/>
    <property type="evidence" value="ECO:0007669"/>
    <property type="project" value="UniProtKB-ARBA"/>
</dbReference>
<accession>A0A5D4RIK2</accession>
<evidence type="ECO:0000256" key="2">
    <source>
        <dbReference type="ARBA" id="ARBA00006432"/>
    </source>
</evidence>
<dbReference type="PANTHER" id="PTHR45398:SF1">
    <property type="entry name" value="ENZYME, PUTATIVE (JCVI)-RELATED"/>
    <property type="match status" value="1"/>
</dbReference>
<evidence type="ECO:0000256" key="1">
    <source>
        <dbReference type="ARBA" id="ARBA00001957"/>
    </source>
</evidence>
<keyword evidence="5" id="KW-0045">Antibiotic biosynthesis</keyword>
<name>A0A5D4RIK2_9BACI</name>
<dbReference type="Gene3D" id="3.30.559.10">
    <property type="entry name" value="Chloramphenicol acetyltransferase-like domain"/>
    <property type="match status" value="2"/>
</dbReference>
<dbReference type="InterPro" id="IPR042099">
    <property type="entry name" value="ANL_N_sf"/>
</dbReference>
<feature type="domain" description="Carrier" evidence="6">
    <location>
        <begin position="980"/>
        <end position="1053"/>
    </location>
</feature>
<evidence type="ECO:0000256" key="3">
    <source>
        <dbReference type="ARBA" id="ARBA00022450"/>
    </source>
</evidence>
<dbReference type="NCBIfam" id="TIGR01733">
    <property type="entry name" value="AA-adenyl-dom"/>
    <property type="match status" value="1"/>
</dbReference>
<gene>
    <name evidence="7" type="ORF">FZD51_03535</name>
</gene>
<dbReference type="PANTHER" id="PTHR45398">
    <property type="match status" value="1"/>
</dbReference>
<dbReference type="SUPFAM" id="SSF56801">
    <property type="entry name" value="Acetyl-CoA synthetase-like"/>
    <property type="match status" value="1"/>
</dbReference>
<dbReference type="InterPro" id="IPR045851">
    <property type="entry name" value="AMP-bd_C_sf"/>
</dbReference>
<dbReference type="PROSITE" id="PS50075">
    <property type="entry name" value="CARRIER"/>
    <property type="match status" value="1"/>
</dbReference>